<keyword evidence="3 5" id="KW-1005">Bacterial flagellum biogenesis</keyword>
<feature type="compositionally biased region" description="Polar residues" evidence="6">
    <location>
        <begin position="1"/>
        <end position="14"/>
    </location>
</feature>
<keyword evidence="9" id="KW-0282">Flagellum</keyword>
<evidence type="ECO:0000256" key="2">
    <source>
        <dbReference type="ARBA" id="ARBA00016013"/>
    </source>
</evidence>
<dbReference type="InterPro" id="IPR005648">
    <property type="entry name" value="FlgD"/>
</dbReference>
<feature type="domain" description="FlgD Tudor-like" evidence="8">
    <location>
        <begin position="89"/>
        <end position="219"/>
    </location>
</feature>
<accession>A0ABW3WEG3</accession>
<evidence type="ECO:0000259" key="7">
    <source>
        <dbReference type="Pfam" id="PF13860"/>
    </source>
</evidence>
<keyword evidence="10" id="KW-1185">Reference proteome</keyword>
<dbReference type="Pfam" id="PF03963">
    <property type="entry name" value="FlgD"/>
    <property type="match status" value="1"/>
</dbReference>
<dbReference type="Proteomes" id="UP001597158">
    <property type="component" value="Unassembled WGS sequence"/>
</dbReference>
<evidence type="ECO:0000256" key="6">
    <source>
        <dbReference type="SAM" id="MobiDB-lite"/>
    </source>
</evidence>
<dbReference type="EMBL" id="JBHTMC010000024">
    <property type="protein sequence ID" value="MFD1264269.1"/>
    <property type="molecule type" value="Genomic_DNA"/>
</dbReference>
<comment type="function">
    <text evidence="4 5">Required for flagellar hook formation. May act as a scaffolding protein.</text>
</comment>
<comment type="caution">
    <text evidence="9">The sequence shown here is derived from an EMBL/GenBank/DDBJ whole genome shotgun (WGS) entry which is preliminary data.</text>
</comment>
<feature type="region of interest" description="Disordered" evidence="6">
    <location>
        <begin position="1"/>
        <end position="30"/>
    </location>
</feature>
<sequence length="222" mass="23344">MTTVSNNQTANSVLASLARSEPVQKPQEDQQGRFLKLLTTQLRNQDPMNPMENAEMTSQLAQMSTVDGIERLNKLVQSFFDSRASSEGLNAAALLGRGVLVEGRSLALTEAGAVGGFEIDGPADRVTLTVRDSAGLAVKQMDFDAVAAGSHNFVWDGSADDGSRAADGIYTLSLSATLGNEAVGGRTLQFGPVTSIVRGNSGTDLQVGDLGVFKVADIKQIL</sequence>
<dbReference type="Pfam" id="PF13861">
    <property type="entry name" value="FLgD_tudor"/>
    <property type="match status" value="1"/>
</dbReference>
<evidence type="ECO:0000313" key="9">
    <source>
        <dbReference type="EMBL" id="MFD1264269.1"/>
    </source>
</evidence>
<name>A0ABW3WEG3_9RHOO</name>
<dbReference type="InterPro" id="IPR025965">
    <property type="entry name" value="FlgD/Vpr_Ig-like"/>
</dbReference>
<feature type="domain" description="FlgD/Vpr Ig-like" evidence="7">
    <location>
        <begin position="109"/>
        <end position="178"/>
    </location>
</feature>
<gene>
    <name evidence="9" type="ORF">ACFQ4M_11790</name>
</gene>
<keyword evidence="9" id="KW-0966">Cell projection</keyword>
<evidence type="ECO:0000256" key="1">
    <source>
        <dbReference type="ARBA" id="ARBA00010577"/>
    </source>
</evidence>
<evidence type="ECO:0000256" key="5">
    <source>
        <dbReference type="RuleBase" id="RU362076"/>
    </source>
</evidence>
<comment type="similarity">
    <text evidence="1 5">Belongs to the FlgD family.</text>
</comment>
<dbReference type="Gene3D" id="2.60.40.4070">
    <property type="match status" value="1"/>
</dbReference>
<protein>
    <recommendedName>
        <fullName evidence="2 5">Basal-body rod modification protein FlgD</fullName>
    </recommendedName>
</protein>
<keyword evidence="9" id="KW-0969">Cilium</keyword>
<dbReference type="Pfam" id="PF13860">
    <property type="entry name" value="FlgD_ig"/>
    <property type="match status" value="1"/>
</dbReference>
<reference evidence="10" key="1">
    <citation type="journal article" date="2019" name="Int. J. Syst. Evol. Microbiol.">
        <title>The Global Catalogue of Microorganisms (GCM) 10K type strain sequencing project: providing services to taxonomists for standard genome sequencing and annotation.</title>
        <authorList>
            <consortium name="The Broad Institute Genomics Platform"/>
            <consortium name="The Broad Institute Genome Sequencing Center for Infectious Disease"/>
            <person name="Wu L."/>
            <person name="Ma J."/>
        </authorList>
    </citation>
    <scope>NUCLEOTIDE SEQUENCE [LARGE SCALE GENOMIC DNA]</scope>
    <source>
        <strain evidence="10">CCUG 48884</strain>
    </source>
</reference>
<evidence type="ECO:0000256" key="4">
    <source>
        <dbReference type="ARBA" id="ARBA00024746"/>
    </source>
</evidence>
<evidence type="ECO:0000313" key="10">
    <source>
        <dbReference type="Proteomes" id="UP001597158"/>
    </source>
</evidence>
<dbReference type="Gene3D" id="2.30.30.910">
    <property type="match status" value="1"/>
</dbReference>
<evidence type="ECO:0000256" key="3">
    <source>
        <dbReference type="ARBA" id="ARBA00022795"/>
    </source>
</evidence>
<organism evidence="9 10">
    <name type="scientific">Thauera mechernichensis</name>
    <dbReference type="NCBI Taxonomy" id="82788"/>
    <lineage>
        <taxon>Bacteria</taxon>
        <taxon>Pseudomonadati</taxon>
        <taxon>Pseudomonadota</taxon>
        <taxon>Betaproteobacteria</taxon>
        <taxon>Rhodocyclales</taxon>
        <taxon>Zoogloeaceae</taxon>
        <taxon>Thauera</taxon>
    </lineage>
</organism>
<dbReference type="RefSeq" id="WP_002944013.1">
    <property type="nucleotide sequence ID" value="NZ_JARQZE010000002.1"/>
</dbReference>
<evidence type="ECO:0000259" key="8">
    <source>
        <dbReference type="Pfam" id="PF13861"/>
    </source>
</evidence>
<proteinExistence type="inferred from homology"/>
<dbReference type="InterPro" id="IPR025963">
    <property type="entry name" value="FLgD_Tudor"/>
</dbReference>